<proteinExistence type="predicted"/>
<dbReference type="KEGG" id="sgb:WQO_28635"/>
<evidence type="ECO:0000313" key="1">
    <source>
        <dbReference type="EMBL" id="ALU96952.1"/>
    </source>
</evidence>
<dbReference type="GeneID" id="27786387"/>
<gene>
    <name evidence="1" type="ORF">WQO_28635</name>
</gene>
<dbReference type="Proteomes" id="UP000064183">
    <property type="component" value="Chromosome"/>
</dbReference>
<dbReference type="AlphaFoldDB" id="A0A0U3LMJ1"/>
<sequence>MESVPVRCPVCNRDHAYSTPAYPCPCGMPTAPPLLAGAPAVRVGHRSWNDVWVTVRCSSCAREDQWPQPELCCPCGTVLRIPVRPVATAEAPAAPVSPAHIPLPRTAAHPRPTFRPMTIRTGHDAVSTAGLYLTWLGYRDVGRPGAGPASGIDLRGDGVIARVDSSTRPATLRAVETLWLNALGTSATGVFFSLAGYAPDARARADGVGLPLFVLDLTGTPQPVNSPADELVSTGA</sequence>
<evidence type="ECO:0008006" key="3">
    <source>
        <dbReference type="Google" id="ProtNLM"/>
    </source>
</evidence>
<accession>A0A0U3LMJ1</accession>
<protein>
    <recommendedName>
        <fullName evidence="3">Restriction endonuclease type IV Mrr domain-containing protein</fullName>
    </recommendedName>
</protein>
<dbReference type="RefSeq" id="WP_010064270.1">
    <property type="nucleotide sequence ID" value="NZ_CP013738.1"/>
</dbReference>
<reference evidence="1 2" key="1">
    <citation type="journal article" date="2012" name="J. Bacteriol.">
        <title>Draft genome sequence of Streptomyces globisporus C-1027, which produces an antitumor antibiotic consisting of a nine-membered enediyne with a chromoprotein.</title>
        <authorList>
            <person name="Wang L."/>
            <person name="Wang S."/>
            <person name="He Q."/>
            <person name="Yu T."/>
            <person name="Li Q."/>
            <person name="Hong B."/>
        </authorList>
    </citation>
    <scope>NUCLEOTIDE SEQUENCE [LARGE SCALE GENOMIC DNA]</scope>
    <source>
        <strain evidence="1 2">C-1027</strain>
    </source>
</reference>
<organism evidence="1 2">
    <name type="scientific">Streptomyces globisporus C-1027</name>
    <dbReference type="NCBI Taxonomy" id="1172567"/>
    <lineage>
        <taxon>Bacteria</taxon>
        <taxon>Bacillati</taxon>
        <taxon>Actinomycetota</taxon>
        <taxon>Actinomycetes</taxon>
        <taxon>Kitasatosporales</taxon>
        <taxon>Streptomycetaceae</taxon>
        <taxon>Streptomyces</taxon>
    </lineage>
</organism>
<dbReference type="STRING" id="1172567.WQO_28635"/>
<name>A0A0U3LMJ1_STRGL</name>
<evidence type="ECO:0000313" key="2">
    <source>
        <dbReference type="Proteomes" id="UP000064183"/>
    </source>
</evidence>
<dbReference type="EMBL" id="CP013738">
    <property type="protein sequence ID" value="ALU96952.1"/>
    <property type="molecule type" value="Genomic_DNA"/>
</dbReference>